<name>A0AAI9SYD8_9ASCO</name>
<organism evidence="2 3">
    <name type="scientific">Candida oxycetoniae</name>
    <dbReference type="NCBI Taxonomy" id="497107"/>
    <lineage>
        <taxon>Eukaryota</taxon>
        <taxon>Fungi</taxon>
        <taxon>Dikarya</taxon>
        <taxon>Ascomycota</taxon>
        <taxon>Saccharomycotina</taxon>
        <taxon>Pichiomycetes</taxon>
        <taxon>Debaryomycetaceae</taxon>
        <taxon>Candida/Lodderomyces clade</taxon>
        <taxon>Candida</taxon>
    </lineage>
</organism>
<feature type="region of interest" description="Disordered" evidence="1">
    <location>
        <begin position="467"/>
        <end position="490"/>
    </location>
</feature>
<dbReference type="RefSeq" id="XP_049180782.1">
    <property type="nucleotide sequence ID" value="XM_049323406.1"/>
</dbReference>
<evidence type="ECO:0000313" key="2">
    <source>
        <dbReference type="EMBL" id="KAI3405037.2"/>
    </source>
</evidence>
<feature type="compositionally biased region" description="Low complexity" evidence="1">
    <location>
        <begin position="467"/>
        <end position="489"/>
    </location>
</feature>
<keyword evidence="3" id="KW-1185">Reference proteome</keyword>
<protein>
    <submittedName>
        <fullName evidence="2">Uncharacterized protein</fullName>
    </submittedName>
</protein>
<feature type="compositionally biased region" description="Basic and acidic residues" evidence="1">
    <location>
        <begin position="94"/>
        <end position="111"/>
    </location>
</feature>
<dbReference type="EMBL" id="JAHUZD010000070">
    <property type="protein sequence ID" value="KAI3405037.2"/>
    <property type="molecule type" value="Genomic_DNA"/>
</dbReference>
<proteinExistence type="predicted"/>
<gene>
    <name evidence="2" type="ORF">KGF56_002202</name>
</gene>
<sequence>MNRQEIPGRIRSEMSRVVTTKSKIVESSTNGEYTKIITFQNENGEETVVNFPPTLDEEEEQNQKEMNYKLEKEKEKEKEKEISEISEISETSETSEKLEKSEKSEKSEQPRSKLPLCQRDIFNSQSRNSHFRSPQIFRNHVQNIIHPYLKNNSREPNVGVKRSDSNLESAKPANFSSSSSSTTTTTTSTSTTTTTTTLSPPSGSDKNHKTSFSSPSLSLILNSTTPENHTNTTTSSSQLHAPPSSSTTTTTTTPSSTSSSFSSVSSFSNIATGISQSSTIMESTQPYFTANNNRYSTNSISTTKPDSVTPRIAQLGQRLIKYLNYLGVISYDFENSSPSQSRSSTPASNDETTKKRSNIVNDLISKRRTLPEKEYNCKLEFELCCHCPIAENGKENVGEKEEKEKLNGNTETAAGDNEQFKVVLKLRYKIKKNINQRVLPLNLYITNDELVRYLIQCIVFGNKNGESNVTRKSGSSSRSESESGTTNSGAKNPYSIQDKIKILLDLKEVKCFINGYELEL</sequence>
<dbReference type="GeneID" id="73379819"/>
<feature type="compositionally biased region" description="Polar residues" evidence="1">
    <location>
        <begin position="198"/>
        <end position="221"/>
    </location>
</feature>
<feature type="compositionally biased region" description="Low complexity" evidence="1">
    <location>
        <begin position="176"/>
        <end position="197"/>
    </location>
</feature>
<feature type="region of interest" description="Disordered" evidence="1">
    <location>
        <begin position="335"/>
        <end position="358"/>
    </location>
</feature>
<dbReference type="Proteomes" id="UP001202479">
    <property type="component" value="Unassembled WGS sequence"/>
</dbReference>
<feature type="region of interest" description="Disordered" evidence="1">
    <location>
        <begin position="51"/>
        <end position="118"/>
    </location>
</feature>
<accession>A0AAI9SYD8</accession>
<dbReference type="AlphaFoldDB" id="A0AAI9SYD8"/>
<evidence type="ECO:0000256" key="1">
    <source>
        <dbReference type="SAM" id="MobiDB-lite"/>
    </source>
</evidence>
<feature type="compositionally biased region" description="Low complexity" evidence="1">
    <location>
        <begin position="336"/>
        <end position="348"/>
    </location>
</feature>
<reference evidence="2" key="1">
    <citation type="journal article" date="2022" name="DNA Res.">
        <title>Genome analysis of five recently described species of the CUG-Ser clade uncovers Candida theae as a new hybrid lineage with pathogenic potential in the Candida parapsilosis species complex.</title>
        <authorList>
            <person name="Mixao V."/>
            <person name="Del Olmo V."/>
            <person name="Hegedusova E."/>
            <person name="Saus E."/>
            <person name="Pryszcz L."/>
            <person name="Cillingova A."/>
            <person name="Nosek J."/>
            <person name="Gabaldon T."/>
        </authorList>
    </citation>
    <scope>NUCLEOTIDE SEQUENCE</scope>
    <source>
        <strain evidence="2">CBS 10844</strain>
    </source>
</reference>
<feature type="compositionally biased region" description="Low complexity" evidence="1">
    <location>
        <begin position="222"/>
        <end position="264"/>
    </location>
</feature>
<feature type="compositionally biased region" description="Basic and acidic residues" evidence="1">
    <location>
        <begin position="61"/>
        <end position="83"/>
    </location>
</feature>
<feature type="region of interest" description="Disordered" evidence="1">
    <location>
        <begin position="147"/>
        <end position="264"/>
    </location>
</feature>
<evidence type="ECO:0000313" key="3">
    <source>
        <dbReference type="Proteomes" id="UP001202479"/>
    </source>
</evidence>
<comment type="caution">
    <text evidence="2">The sequence shown here is derived from an EMBL/GenBank/DDBJ whole genome shotgun (WGS) entry which is preliminary data.</text>
</comment>